<feature type="binding site" evidence="11 12">
    <location>
        <position position="390"/>
    </location>
    <ligand>
        <name>S-adenosyl-L-methionine</name>
        <dbReference type="ChEBI" id="CHEBI:59789"/>
    </ligand>
</feature>
<dbReference type="InterPro" id="IPR002792">
    <property type="entry name" value="TRAM_dom"/>
</dbReference>
<accession>A0A2P6ASV7</accession>
<evidence type="ECO:0000256" key="4">
    <source>
        <dbReference type="ARBA" id="ARBA00022679"/>
    </source>
</evidence>
<keyword evidence="4 11" id="KW-0808">Transferase</keyword>
<evidence type="ECO:0000256" key="12">
    <source>
        <dbReference type="PROSITE-ProRule" id="PRU01024"/>
    </source>
</evidence>
<feature type="binding site" evidence="11">
    <location>
        <position position="87"/>
    </location>
    <ligand>
        <name>[4Fe-4S] cluster</name>
        <dbReference type="ChEBI" id="CHEBI:49883"/>
    </ligand>
</feature>
<dbReference type="InterPro" id="IPR030390">
    <property type="entry name" value="MeTrfase_TrmA_AS"/>
</dbReference>
<dbReference type="CDD" id="cd02440">
    <property type="entry name" value="AdoMet_MTases"/>
    <property type="match status" value="1"/>
</dbReference>
<evidence type="ECO:0000259" key="14">
    <source>
        <dbReference type="PROSITE" id="PS50926"/>
    </source>
</evidence>
<feature type="binding site" evidence="11 12">
    <location>
        <position position="292"/>
    </location>
    <ligand>
        <name>S-adenosyl-L-methionine</name>
        <dbReference type="ChEBI" id="CHEBI:59789"/>
    </ligand>
</feature>
<evidence type="ECO:0000256" key="10">
    <source>
        <dbReference type="ARBA" id="ARBA00059995"/>
    </source>
</evidence>
<keyword evidence="1 11" id="KW-0004">4Fe-4S</keyword>
<dbReference type="InterPro" id="IPR010280">
    <property type="entry name" value="U5_MeTrfase_fam"/>
</dbReference>
<organism evidence="15 16">
    <name type="scientific">Amnimonas aquatica</name>
    <dbReference type="NCBI Taxonomy" id="2094561"/>
    <lineage>
        <taxon>Bacteria</taxon>
        <taxon>Pseudomonadati</taxon>
        <taxon>Pseudomonadota</taxon>
        <taxon>Gammaproteobacteria</taxon>
        <taxon>Moraxellales</taxon>
        <taxon>Moraxellaceae</taxon>
        <taxon>Amnimonas</taxon>
    </lineage>
</organism>
<evidence type="ECO:0000313" key="16">
    <source>
        <dbReference type="Proteomes" id="UP000243900"/>
    </source>
</evidence>
<keyword evidence="6 11" id="KW-0479">Metal-binding</keyword>
<evidence type="ECO:0000256" key="3">
    <source>
        <dbReference type="ARBA" id="ARBA00022603"/>
    </source>
</evidence>
<proteinExistence type="inferred from homology"/>
<feature type="binding site" evidence="11 12">
    <location>
        <position position="342"/>
    </location>
    <ligand>
        <name>S-adenosyl-L-methionine</name>
        <dbReference type="ChEBI" id="CHEBI:59789"/>
    </ligand>
</feature>
<reference evidence="16" key="1">
    <citation type="submission" date="2018-02" db="EMBL/GenBank/DDBJ databases">
        <title>Genome sequencing of Solimonas sp. HR-BB.</title>
        <authorList>
            <person name="Lee Y."/>
            <person name="Jeon C.O."/>
        </authorList>
    </citation>
    <scope>NUCLEOTIDE SEQUENCE [LARGE SCALE GENOMIC DNA]</scope>
    <source>
        <strain evidence="16">HR-E</strain>
    </source>
</reference>
<dbReference type="Gene3D" id="2.40.50.140">
    <property type="entry name" value="Nucleic acid-binding proteins"/>
    <property type="match status" value="1"/>
</dbReference>
<comment type="catalytic activity">
    <reaction evidence="9 11">
        <text>uridine(1939) in 23S rRNA + S-adenosyl-L-methionine = 5-methyluridine(1939) in 23S rRNA + S-adenosyl-L-homocysteine + H(+)</text>
        <dbReference type="Rhea" id="RHEA:42908"/>
        <dbReference type="Rhea" id="RHEA-COMP:10278"/>
        <dbReference type="Rhea" id="RHEA-COMP:10279"/>
        <dbReference type="ChEBI" id="CHEBI:15378"/>
        <dbReference type="ChEBI" id="CHEBI:57856"/>
        <dbReference type="ChEBI" id="CHEBI:59789"/>
        <dbReference type="ChEBI" id="CHEBI:65315"/>
        <dbReference type="ChEBI" id="CHEBI:74447"/>
        <dbReference type="EC" id="2.1.1.190"/>
    </reaction>
</comment>
<evidence type="ECO:0000256" key="6">
    <source>
        <dbReference type="ARBA" id="ARBA00022723"/>
    </source>
</evidence>
<evidence type="ECO:0000256" key="13">
    <source>
        <dbReference type="PROSITE-ProRule" id="PRU10015"/>
    </source>
</evidence>
<dbReference type="OrthoDB" id="9804590at2"/>
<dbReference type="EMBL" id="PTQZ01000088">
    <property type="protein sequence ID" value="PQA44062.1"/>
    <property type="molecule type" value="Genomic_DNA"/>
</dbReference>
<name>A0A2P6ASV7_9GAMM</name>
<dbReference type="NCBIfam" id="NF009639">
    <property type="entry name" value="PRK13168.1"/>
    <property type="match status" value="1"/>
</dbReference>
<dbReference type="SUPFAM" id="SSF53335">
    <property type="entry name" value="S-adenosyl-L-methionine-dependent methyltransferases"/>
    <property type="match status" value="1"/>
</dbReference>
<dbReference type="HAMAP" id="MF_01010">
    <property type="entry name" value="23SrRNA_methyltr_RlmD"/>
    <property type="match status" value="1"/>
</dbReference>
<dbReference type="PROSITE" id="PS51687">
    <property type="entry name" value="SAM_MT_RNA_M5U"/>
    <property type="match status" value="1"/>
</dbReference>
<dbReference type="SUPFAM" id="SSF50249">
    <property type="entry name" value="Nucleic acid-binding proteins"/>
    <property type="match status" value="1"/>
</dbReference>
<keyword evidence="2 11" id="KW-0698">rRNA processing</keyword>
<comment type="function">
    <text evidence="10 11">Catalyzes the formation of 5-methyl-uridine at position 1939 (m5U1939) in 23S rRNA.</text>
</comment>
<evidence type="ECO:0000256" key="11">
    <source>
        <dbReference type="HAMAP-Rule" id="MF_01010"/>
    </source>
</evidence>
<dbReference type="Proteomes" id="UP000243900">
    <property type="component" value="Unassembled WGS sequence"/>
</dbReference>
<evidence type="ECO:0000256" key="9">
    <source>
        <dbReference type="ARBA" id="ARBA00052756"/>
    </source>
</evidence>
<dbReference type="InterPro" id="IPR012340">
    <property type="entry name" value="NA-bd_OB-fold"/>
</dbReference>
<dbReference type="EC" id="2.1.1.190" evidence="11"/>
<dbReference type="GO" id="GO:0005506">
    <property type="term" value="F:iron ion binding"/>
    <property type="evidence" value="ECO:0007669"/>
    <property type="project" value="UniProtKB-UniRule"/>
</dbReference>
<feature type="binding site" evidence="11">
    <location>
        <position position="326"/>
    </location>
    <ligand>
        <name>S-adenosyl-L-methionine</name>
        <dbReference type="ChEBI" id="CHEBI:59789"/>
    </ligand>
</feature>
<dbReference type="FunFam" id="2.40.50.140:FF:000097">
    <property type="entry name" value="23S rRNA (uracil(1939)-C(5))-methyltransferase RlmD"/>
    <property type="match status" value="1"/>
</dbReference>
<dbReference type="PANTHER" id="PTHR11061:SF49">
    <property type="entry name" value="23S RRNA (URACIL(1939)-C(5))-METHYLTRANSFERASE RLMD"/>
    <property type="match status" value="1"/>
</dbReference>
<dbReference type="Pfam" id="PF01938">
    <property type="entry name" value="TRAM"/>
    <property type="match status" value="1"/>
</dbReference>
<feature type="binding site" evidence="11">
    <location>
        <position position="369"/>
    </location>
    <ligand>
        <name>S-adenosyl-L-methionine</name>
        <dbReference type="ChEBI" id="CHEBI:59789"/>
    </ligand>
</feature>
<protein>
    <recommendedName>
        <fullName evidence="11">23S rRNA (uracil(1939)-C(5))-methyltransferase RlmD</fullName>
        <ecNumber evidence="11">2.1.1.190</ecNumber>
    </recommendedName>
    <alternativeName>
        <fullName evidence="11">23S rRNA(m5U1939)-methyltransferase</fullName>
    </alternativeName>
</protein>
<dbReference type="InterPro" id="IPR029063">
    <property type="entry name" value="SAM-dependent_MTases_sf"/>
</dbReference>
<dbReference type="Pfam" id="PF05958">
    <property type="entry name" value="tRNA_U5-meth_tr"/>
    <property type="match status" value="1"/>
</dbReference>
<keyword evidence="8 11" id="KW-0411">Iron-sulfur</keyword>
<dbReference type="PANTHER" id="PTHR11061">
    <property type="entry name" value="RNA M5U METHYLTRANSFERASE"/>
    <property type="match status" value="1"/>
</dbReference>
<dbReference type="GO" id="GO:0070475">
    <property type="term" value="P:rRNA base methylation"/>
    <property type="evidence" value="ECO:0007669"/>
    <property type="project" value="TreeGrafter"/>
</dbReference>
<evidence type="ECO:0000313" key="15">
    <source>
        <dbReference type="EMBL" id="PQA44062.1"/>
    </source>
</evidence>
<evidence type="ECO:0000256" key="5">
    <source>
        <dbReference type="ARBA" id="ARBA00022691"/>
    </source>
</evidence>
<dbReference type="PROSITE" id="PS01230">
    <property type="entry name" value="TRMA_1"/>
    <property type="match status" value="1"/>
</dbReference>
<keyword evidence="5 11" id="KW-0949">S-adenosyl-L-methionine</keyword>
<dbReference type="Gene3D" id="3.40.50.150">
    <property type="entry name" value="Vaccinia Virus protein VP39"/>
    <property type="match status" value="1"/>
</dbReference>
<feature type="active site" description="Nucleophile" evidence="11 12">
    <location>
        <position position="416"/>
    </location>
</feature>
<sequence length="463" mass="51072">MSRIRKKERLRAQPPVELVIDRLSHEGRGIAHHADGKLVFVDGALPGERVSARVTFSNRKFDEAAVLDVFEAAADRVAPPCAHFGVCGGCSLQHMAPAAQIAFKQQVLADQLRHFGGLQPGTWLPPLTHGHASYRRKARLGVRYVIKKETLMVGFRERQGSYLADIHACTVMDQRLGQSITPLRQLIAGLVARDHIAQIEVAAGDELAGYQDVALVFRHLVPLEPQDVQALTGFCADRGWQCYLQPGGYDTVHRVWPKEGRDRLYYRLPDFDAPGRPGEGLTMAFHPNDFTQVNAGINQRMVKLALDLLDPQPTDRVLDLFCGLGNFTLPLATRAREVVGVEGVATMVERGYENARANGLTNVSFYAQDLTRDFSTQPWAGLGFDRILIDPARSGALEVIPHLARFGAHRVVYVSCNPATLARDAGEMAKAGYDLLQAGVMDMFTHTTHVESIAVFEKRRPAG</sequence>
<feature type="active site" evidence="13">
    <location>
        <position position="416"/>
    </location>
</feature>
<keyword evidence="3 11" id="KW-0489">Methyltransferase</keyword>
<dbReference type="FunFam" id="3.40.50.150:FF:000009">
    <property type="entry name" value="23S rRNA (Uracil(1939)-C(5))-methyltransferase RlmD"/>
    <property type="match status" value="1"/>
</dbReference>
<dbReference type="GO" id="GO:0051539">
    <property type="term" value="F:4 iron, 4 sulfur cluster binding"/>
    <property type="evidence" value="ECO:0007669"/>
    <property type="project" value="UniProtKB-KW"/>
</dbReference>
<dbReference type="PROSITE" id="PS50926">
    <property type="entry name" value="TRAM"/>
    <property type="match status" value="1"/>
</dbReference>
<dbReference type="Gene3D" id="2.40.50.1070">
    <property type="match status" value="1"/>
</dbReference>
<evidence type="ECO:0000256" key="8">
    <source>
        <dbReference type="ARBA" id="ARBA00023014"/>
    </source>
</evidence>
<gene>
    <name evidence="11" type="primary">rlmD</name>
    <name evidence="15" type="ORF">C5O18_04985</name>
</gene>
<feature type="domain" description="TRAM" evidence="14">
    <location>
        <begin position="8"/>
        <end position="68"/>
    </location>
</feature>
<dbReference type="AlphaFoldDB" id="A0A2P6ASV7"/>
<comment type="caution">
    <text evidence="15">The sequence shown here is derived from an EMBL/GenBank/DDBJ whole genome shotgun (WGS) entry which is preliminary data.</text>
</comment>
<dbReference type="NCBIfam" id="TIGR00479">
    <property type="entry name" value="rumA"/>
    <property type="match status" value="1"/>
</dbReference>
<keyword evidence="16" id="KW-1185">Reference proteome</keyword>
<feature type="binding site" evidence="11 12">
    <location>
        <position position="321"/>
    </location>
    <ligand>
        <name>S-adenosyl-L-methionine</name>
        <dbReference type="ChEBI" id="CHEBI:59789"/>
    </ligand>
</feature>
<evidence type="ECO:0000256" key="7">
    <source>
        <dbReference type="ARBA" id="ARBA00023004"/>
    </source>
</evidence>
<dbReference type="InterPro" id="IPR001566">
    <property type="entry name" value="23S_rRNA_MeTrfase_RlmD"/>
</dbReference>
<comment type="similarity">
    <text evidence="11">Belongs to the class I-like SAM-binding methyltransferase superfamily. RNA M5U methyltransferase family. RlmD subfamily.</text>
</comment>
<dbReference type="RefSeq" id="WP_105191996.1">
    <property type="nucleotide sequence ID" value="NZ_PTQZ01000088.1"/>
</dbReference>
<evidence type="ECO:0000256" key="2">
    <source>
        <dbReference type="ARBA" id="ARBA00022552"/>
    </source>
</evidence>
<feature type="binding site" evidence="11">
    <location>
        <position position="81"/>
    </location>
    <ligand>
        <name>[4Fe-4S] cluster</name>
        <dbReference type="ChEBI" id="CHEBI:49883"/>
    </ligand>
</feature>
<feature type="binding site" evidence="11">
    <location>
        <position position="169"/>
    </location>
    <ligand>
        <name>[4Fe-4S] cluster</name>
        <dbReference type="ChEBI" id="CHEBI:49883"/>
    </ligand>
</feature>
<feature type="binding site" evidence="11">
    <location>
        <position position="90"/>
    </location>
    <ligand>
        <name>[4Fe-4S] cluster</name>
        <dbReference type="ChEBI" id="CHEBI:49883"/>
    </ligand>
</feature>
<evidence type="ECO:0000256" key="1">
    <source>
        <dbReference type="ARBA" id="ARBA00022485"/>
    </source>
</evidence>
<dbReference type="GO" id="GO:0070041">
    <property type="term" value="F:rRNA (uridine-C5-)-methyltransferase activity"/>
    <property type="evidence" value="ECO:0007669"/>
    <property type="project" value="UniProtKB-UniRule"/>
</dbReference>
<dbReference type="GO" id="GO:0003723">
    <property type="term" value="F:RNA binding"/>
    <property type="evidence" value="ECO:0007669"/>
    <property type="project" value="InterPro"/>
</dbReference>
<keyword evidence="7 11" id="KW-0408">Iron</keyword>